<dbReference type="Proteomes" id="UP000008387">
    <property type="component" value="Chromosome"/>
</dbReference>
<gene>
    <name evidence="1" type="ordered locus">HBZC1_04510</name>
</gene>
<evidence type="ECO:0000313" key="2">
    <source>
        <dbReference type="Proteomes" id="UP000008387"/>
    </source>
</evidence>
<keyword evidence="2" id="KW-1185">Reference proteome</keyword>
<proteinExistence type="predicted"/>
<evidence type="ECO:0000313" key="1">
    <source>
        <dbReference type="EMBL" id="CCB79437.1"/>
    </source>
</evidence>
<sequence length="43" mass="4773">MWHKNHNQREGRGFFGLEAMGFGFIVAFSNKIKAECLGVGACL</sequence>
<organism evidence="1 2">
    <name type="scientific">Helicobacter bizzozeronii (strain CIII-1)</name>
    <dbReference type="NCBI Taxonomy" id="1002804"/>
    <lineage>
        <taxon>Bacteria</taxon>
        <taxon>Pseudomonadati</taxon>
        <taxon>Campylobacterota</taxon>
        <taxon>Epsilonproteobacteria</taxon>
        <taxon>Campylobacterales</taxon>
        <taxon>Helicobacteraceae</taxon>
        <taxon>Helicobacter</taxon>
    </lineage>
</organism>
<dbReference type="HOGENOM" id="CLU_3234392_0_0_7"/>
<dbReference type="STRING" id="1002804.HBZC1_04510"/>
<protein>
    <submittedName>
        <fullName evidence="1">Uncharacterized protein</fullName>
    </submittedName>
</protein>
<accession>F8KRQ0</accession>
<name>F8KRQ0_HELBC</name>
<reference evidence="1 2" key="1">
    <citation type="journal article" date="2011" name="J. Bacteriol.">
        <title>Genome sequence of Helicobacter bizzozeronii strain CIII-1, an isolate from human gastric mucosa.</title>
        <authorList>
            <person name="Schott T."/>
            <person name="Rossi M."/>
            <person name="Hanninen M.L."/>
        </authorList>
    </citation>
    <scope>NUCLEOTIDE SEQUENCE [LARGE SCALE GENOMIC DNA]</scope>
    <source>
        <strain evidence="1 2">CIII-1</strain>
    </source>
</reference>
<dbReference type="AlphaFoldDB" id="F8KRQ0"/>
<dbReference type="EMBL" id="FR871757">
    <property type="protein sequence ID" value="CCB79437.1"/>
    <property type="molecule type" value="Genomic_DNA"/>
</dbReference>
<dbReference type="KEGG" id="hbi:HBZC1_04510"/>